<proteinExistence type="predicted"/>
<dbReference type="EMBL" id="JANBQB010000034">
    <property type="protein sequence ID" value="KAJ1983987.1"/>
    <property type="molecule type" value="Genomic_DNA"/>
</dbReference>
<name>A0A9W8B5P6_9FUNG</name>
<protein>
    <submittedName>
        <fullName evidence="2">Uncharacterized protein</fullName>
    </submittedName>
</protein>
<keyword evidence="3" id="KW-1185">Reference proteome</keyword>
<sequence>MSDDDFGDFDDFEDFQEATFEDAQSHPAEPTPRAKPLALDDGDWANQDPWRQDSTCAAEPPETPAPVLSVPAVADRPADQVKAALGQACGRVIFELFVAPLATQDDCPTNQVIFNRCNTMRRDPTASMVARDRSVTADPTYWSKLLDCLYSSPLRQPPWEGSATETQCLKALQLKRRVIPCTITAWLKKVFKFERTPSPTWIEMTFQRLLKAVRDRAQRSQSGTRYRFDYLDADAPLSFVHSVPPRPSWQGTPTQGQASPSPTLASLKDDSVLNQPFDPSPSLRALVERLPDLSYMLTDKLCIE</sequence>
<dbReference type="OrthoDB" id="5701196at2759"/>
<organism evidence="2 3">
    <name type="scientific">Dimargaris verticillata</name>
    <dbReference type="NCBI Taxonomy" id="2761393"/>
    <lineage>
        <taxon>Eukaryota</taxon>
        <taxon>Fungi</taxon>
        <taxon>Fungi incertae sedis</taxon>
        <taxon>Zoopagomycota</taxon>
        <taxon>Kickxellomycotina</taxon>
        <taxon>Dimargaritomycetes</taxon>
        <taxon>Dimargaritales</taxon>
        <taxon>Dimargaritaceae</taxon>
        <taxon>Dimargaris</taxon>
    </lineage>
</organism>
<dbReference type="AlphaFoldDB" id="A0A9W8B5P6"/>
<comment type="caution">
    <text evidence="2">The sequence shown here is derived from an EMBL/GenBank/DDBJ whole genome shotgun (WGS) entry which is preliminary data.</text>
</comment>
<evidence type="ECO:0000313" key="3">
    <source>
        <dbReference type="Proteomes" id="UP001151582"/>
    </source>
</evidence>
<evidence type="ECO:0000256" key="1">
    <source>
        <dbReference type="SAM" id="MobiDB-lite"/>
    </source>
</evidence>
<gene>
    <name evidence="2" type="ORF">H4R34_000947</name>
</gene>
<evidence type="ECO:0000313" key="2">
    <source>
        <dbReference type="EMBL" id="KAJ1983987.1"/>
    </source>
</evidence>
<feature type="compositionally biased region" description="Polar residues" evidence="1">
    <location>
        <begin position="249"/>
        <end position="264"/>
    </location>
</feature>
<feature type="region of interest" description="Disordered" evidence="1">
    <location>
        <begin position="1"/>
        <end position="68"/>
    </location>
</feature>
<dbReference type="Proteomes" id="UP001151582">
    <property type="component" value="Unassembled WGS sequence"/>
</dbReference>
<feature type="compositionally biased region" description="Acidic residues" evidence="1">
    <location>
        <begin position="1"/>
        <end position="20"/>
    </location>
</feature>
<feature type="region of interest" description="Disordered" evidence="1">
    <location>
        <begin position="242"/>
        <end position="271"/>
    </location>
</feature>
<reference evidence="2" key="1">
    <citation type="submission" date="2022-07" db="EMBL/GenBank/DDBJ databases">
        <title>Phylogenomic reconstructions and comparative analyses of Kickxellomycotina fungi.</title>
        <authorList>
            <person name="Reynolds N.K."/>
            <person name="Stajich J.E."/>
            <person name="Barry K."/>
            <person name="Grigoriev I.V."/>
            <person name="Crous P."/>
            <person name="Smith M.E."/>
        </authorList>
    </citation>
    <scope>NUCLEOTIDE SEQUENCE</scope>
    <source>
        <strain evidence="2">RSA 567</strain>
    </source>
</reference>
<accession>A0A9W8B5P6</accession>